<reference evidence="1 2" key="1">
    <citation type="submission" date="2020-07" db="EMBL/GenBank/DDBJ databases">
        <title>Exploring microbial biodiversity for novel pathways involved in the catabolism of aromatic compounds derived from lignin.</title>
        <authorList>
            <person name="Elkins J."/>
        </authorList>
    </citation>
    <scope>NUCLEOTIDE SEQUENCE [LARGE SCALE GENOMIC DNA]</scope>
    <source>
        <strain evidence="1 2">H2C3C</strain>
    </source>
</reference>
<dbReference type="AlphaFoldDB" id="A0A7Y9WNW8"/>
<name>A0A7Y9WNW8_9BURK</name>
<dbReference type="RefSeq" id="WP_179744339.1">
    <property type="nucleotide sequence ID" value="NZ_JACCAS010000001.1"/>
</dbReference>
<protein>
    <recommendedName>
        <fullName evidence="3">TubC N-terminal docking domain-containing protein</fullName>
    </recommendedName>
</protein>
<accession>A0A7Y9WNW8</accession>
<sequence>MNTNARDLLGMANAAGVSVSLEGGIVRLRGPAAAIAATKPKLAPFKSEIVAYLRAAAKDADKPPADHALMLRDESNGLYLPWGPYMSADDVRRLRAVLADVIAELSRLEGWAHVDLDDITSRATRAPLSALLPDVRYFGERLAAARDEAAARAALAARTWKYDPRVR</sequence>
<keyword evidence="2" id="KW-1185">Reference proteome</keyword>
<dbReference type="EMBL" id="JACCAS010000001">
    <property type="protein sequence ID" value="NYH23957.1"/>
    <property type="molecule type" value="Genomic_DNA"/>
</dbReference>
<proteinExistence type="predicted"/>
<dbReference type="Proteomes" id="UP000540929">
    <property type="component" value="Unassembled WGS sequence"/>
</dbReference>
<gene>
    <name evidence="1" type="ORF">GGD40_003436</name>
</gene>
<comment type="caution">
    <text evidence="1">The sequence shown here is derived from an EMBL/GenBank/DDBJ whole genome shotgun (WGS) entry which is preliminary data.</text>
</comment>
<evidence type="ECO:0000313" key="1">
    <source>
        <dbReference type="EMBL" id="NYH23957.1"/>
    </source>
</evidence>
<organism evidence="1 2">
    <name type="scientific">Paraburkholderia bryophila</name>
    <dbReference type="NCBI Taxonomy" id="420952"/>
    <lineage>
        <taxon>Bacteria</taxon>
        <taxon>Pseudomonadati</taxon>
        <taxon>Pseudomonadota</taxon>
        <taxon>Betaproteobacteria</taxon>
        <taxon>Burkholderiales</taxon>
        <taxon>Burkholderiaceae</taxon>
        <taxon>Paraburkholderia</taxon>
    </lineage>
</organism>
<evidence type="ECO:0008006" key="3">
    <source>
        <dbReference type="Google" id="ProtNLM"/>
    </source>
</evidence>
<evidence type="ECO:0000313" key="2">
    <source>
        <dbReference type="Proteomes" id="UP000540929"/>
    </source>
</evidence>